<keyword evidence="2" id="KW-1185">Reference proteome</keyword>
<name>A0AAD6SBQ9_9AGAR</name>
<proteinExistence type="predicted"/>
<evidence type="ECO:0000313" key="2">
    <source>
        <dbReference type="Proteomes" id="UP001218188"/>
    </source>
</evidence>
<comment type="caution">
    <text evidence="1">The sequence shown here is derived from an EMBL/GenBank/DDBJ whole genome shotgun (WGS) entry which is preliminary data.</text>
</comment>
<reference evidence="1" key="1">
    <citation type="submission" date="2023-03" db="EMBL/GenBank/DDBJ databases">
        <title>Massive genome expansion in bonnet fungi (Mycena s.s.) driven by repeated elements and novel gene families across ecological guilds.</title>
        <authorList>
            <consortium name="Lawrence Berkeley National Laboratory"/>
            <person name="Harder C.B."/>
            <person name="Miyauchi S."/>
            <person name="Viragh M."/>
            <person name="Kuo A."/>
            <person name="Thoen E."/>
            <person name="Andreopoulos B."/>
            <person name="Lu D."/>
            <person name="Skrede I."/>
            <person name="Drula E."/>
            <person name="Henrissat B."/>
            <person name="Morin E."/>
            <person name="Kohler A."/>
            <person name="Barry K."/>
            <person name="LaButti K."/>
            <person name="Morin E."/>
            <person name="Salamov A."/>
            <person name="Lipzen A."/>
            <person name="Mereny Z."/>
            <person name="Hegedus B."/>
            <person name="Baldrian P."/>
            <person name="Stursova M."/>
            <person name="Weitz H."/>
            <person name="Taylor A."/>
            <person name="Grigoriev I.V."/>
            <person name="Nagy L.G."/>
            <person name="Martin F."/>
            <person name="Kauserud H."/>
        </authorList>
    </citation>
    <scope>NUCLEOTIDE SEQUENCE</scope>
    <source>
        <strain evidence="1">CBHHK200</strain>
    </source>
</reference>
<evidence type="ECO:0000313" key="1">
    <source>
        <dbReference type="EMBL" id="KAJ7024919.1"/>
    </source>
</evidence>
<organism evidence="1 2">
    <name type="scientific">Mycena alexandri</name>
    <dbReference type="NCBI Taxonomy" id="1745969"/>
    <lineage>
        <taxon>Eukaryota</taxon>
        <taxon>Fungi</taxon>
        <taxon>Dikarya</taxon>
        <taxon>Basidiomycota</taxon>
        <taxon>Agaricomycotina</taxon>
        <taxon>Agaricomycetes</taxon>
        <taxon>Agaricomycetidae</taxon>
        <taxon>Agaricales</taxon>
        <taxon>Marasmiineae</taxon>
        <taxon>Mycenaceae</taxon>
        <taxon>Mycena</taxon>
    </lineage>
</organism>
<accession>A0AAD6SBQ9</accession>
<gene>
    <name evidence="1" type="ORF">C8F04DRAFT_1191965</name>
</gene>
<dbReference type="EMBL" id="JARJCM010000162">
    <property type="protein sequence ID" value="KAJ7024919.1"/>
    <property type="molecule type" value="Genomic_DNA"/>
</dbReference>
<sequence length="102" mass="11598">MPSPMDLQQILEEVNECEGERVRRRIAPPTFGGSTRVRVTVSTQNSLENSLPQWIQTFAVQYRWEDETSRLPTRQNGYQIPTAQAPPKALCVEMPNAPKVET</sequence>
<dbReference type="Proteomes" id="UP001218188">
    <property type="component" value="Unassembled WGS sequence"/>
</dbReference>
<dbReference type="AlphaFoldDB" id="A0AAD6SBQ9"/>
<protein>
    <submittedName>
        <fullName evidence="1">Uncharacterized protein</fullName>
    </submittedName>
</protein>